<dbReference type="Proteomes" id="UP000220111">
    <property type="component" value="Unassembled WGS sequence"/>
</dbReference>
<dbReference type="Pfam" id="PF18593">
    <property type="entry name" value="CdiI_2"/>
    <property type="match status" value="1"/>
</dbReference>
<feature type="domain" description="CdiI immunity protein" evidence="1">
    <location>
        <begin position="18"/>
        <end position="97"/>
    </location>
</feature>
<reference evidence="2 3" key="1">
    <citation type="submission" date="2017-09" db="EMBL/GenBank/DDBJ databases">
        <title>Large-scale bioinformatics analysis of Bacillus genomes uncovers conserved roles of natural products in bacterial physiology.</title>
        <authorList>
            <consortium name="Agbiome Team Llc"/>
            <person name="Bleich R.M."/>
            <person name="Grubbs K.J."/>
            <person name="Santa Maria K.C."/>
            <person name="Allen S.E."/>
            <person name="Farag S."/>
            <person name="Shank E.A."/>
            <person name="Bowers A."/>
        </authorList>
    </citation>
    <scope>NUCLEOTIDE SEQUENCE [LARGE SCALE GENOMIC DNA]</scope>
    <source>
        <strain evidence="2 3">AFS098222</strain>
    </source>
</reference>
<evidence type="ECO:0000313" key="3">
    <source>
        <dbReference type="Proteomes" id="UP000220111"/>
    </source>
</evidence>
<evidence type="ECO:0000313" key="2">
    <source>
        <dbReference type="EMBL" id="PDY34301.1"/>
    </source>
</evidence>
<dbReference type="EMBL" id="NVPQ01000145">
    <property type="protein sequence ID" value="PDY34301.1"/>
    <property type="molecule type" value="Genomic_DNA"/>
</dbReference>
<protein>
    <recommendedName>
        <fullName evidence="1">CdiI immunity protein domain-containing protein</fullName>
    </recommendedName>
</protein>
<sequence length="106" mass="12575">MDKIPPILLTNIDTLDAVFQFLAGTFHQDTFYEDALKELLEETHKEYLQDAIVFLSEFLKNDYSSEEKREYIRYSADGIYFEGLEITPLEWLENIVEILKQTVRVY</sequence>
<gene>
    <name evidence="2" type="ORF">COO17_27630</name>
</gene>
<proteinExistence type="predicted"/>
<organism evidence="2 3">
    <name type="scientific">Bacillus wiedmannii</name>
    <dbReference type="NCBI Taxonomy" id="1890302"/>
    <lineage>
        <taxon>Bacteria</taxon>
        <taxon>Bacillati</taxon>
        <taxon>Bacillota</taxon>
        <taxon>Bacilli</taxon>
        <taxon>Bacillales</taxon>
        <taxon>Bacillaceae</taxon>
        <taxon>Bacillus</taxon>
        <taxon>Bacillus cereus group</taxon>
    </lineage>
</organism>
<dbReference type="RefSeq" id="WP_097816244.1">
    <property type="nucleotide sequence ID" value="NZ_LDGX01000025.1"/>
</dbReference>
<name>A0A2A7BJK7_9BACI</name>
<dbReference type="AlphaFoldDB" id="A0A2A7BJK7"/>
<dbReference type="InterPro" id="IPR041129">
    <property type="entry name" value="CdiI_2"/>
</dbReference>
<accession>A0A2A7BJK7</accession>
<comment type="caution">
    <text evidence="2">The sequence shown here is derived from an EMBL/GenBank/DDBJ whole genome shotgun (WGS) entry which is preliminary data.</text>
</comment>
<evidence type="ECO:0000259" key="1">
    <source>
        <dbReference type="Pfam" id="PF18593"/>
    </source>
</evidence>